<dbReference type="AlphaFoldDB" id="A0A1B1BGD1"/>
<keyword evidence="1" id="KW-0472">Membrane</keyword>
<dbReference type="STRING" id="670052.PA27867_0688"/>
<dbReference type="Proteomes" id="UP000092582">
    <property type="component" value="Chromosome 1"/>
</dbReference>
<dbReference type="OrthoDB" id="5125140at2"/>
<feature type="transmembrane region" description="Helical" evidence="1">
    <location>
        <begin position="24"/>
        <end position="47"/>
    </location>
</feature>
<organism evidence="2 3">
    <name type="scientific">Cryobacterium arcticum</name>
    <dbReference type="NCBI Taxonomy" id="670052"/>
    <lineage>
        <taxon>Bacteria</taxon>
        <taxon>Bacillati</taxon>
        <taxon>Actinomycetota</taxon>
        <taxon>Actinomycetes</taxon>
        <taxon>Micrococcales</taxon>
        <taxon>Microbacteriaceae</taxon>
        <taxon>Cryobacterium</taxon>
    </lineage>
</organism>
<keyword evidence="3" id="KW-1185">Reference proteome</keyword>
<dbReference type="EMBL" id="CP016282">
    <property type="protein sequence ID" value="ANP71655.1"/>
    <property type="molecule type" value="Genomic_DNA"/>
</dbReference>
<keyword evidence="1" id="KW-0812">Transmembrane</keyword>
<feature type="transmembrane region" description="Helical" evidence="1">
    <location>
        <begin position="59"/>
        <end position="80"/>
    </location>
</feature>
<dbReference type="RefSeq" id="WP_066593235.1">
    <property type="nucleotide sequence ID" value="NZ_CP016282.1"/>
</dbReference>
<accession>A0A1B1BGD1</accession>
<dbReference type="KEGG" id="cart:PA27867_0688"/>
<gene>
    <name evidence="2" type="ORF">PA27867_0688</name>
</gene>
<feature type="transmembrane region" description="Helical" evidence="1">
    <location>
        <begin position="117"/>
        <end position="137"/>
    </location>
</feature>
<proteinExistence type="predicted"/>
<evidence type="ECO:0000313" key="3">
    <source>
        <dbReference type="Proteomes" id="UP000092582"/>
    </source>
</evidence>
<reference evidence="2 3" key="1">
    <citation type="submission" date="2016-06" db="EMBL/GenBank/DDBJ databases">
        <title>Genome sequencing of Cryobacterium arcticum PAMC 27867.</title>
        <authorList>
            <person name="Lee J."/>
            <person name="Kim O.-S."/>
        </authorList>
    </citation>
    <scope>NUCLEOTIDE SEQUENCE [LARGE SCALE GENOMIC DNA]</scope>
    <source>
        <strain evidence="2 3">PAMC 27867</strain>
    </source>
</reference>
<keyword evidence="1" id="KW-1133">Transmembrane helix</keyword>
<name>A0A1B1BGD1_9MICO</name>
<sequence length="145" mass="15655">MSQPFDPGQGGADEPRRARRPRALTVLAALLAAEAALLWAAVIWLILELLTDRPTSFASAIAILVLTIVAALWVSTIAVATLRARPWIRAAAVTWQLVQVFVAIGCFQGLYARPDLGWALLVPSALVIVLLFTRSVLEATSTREP</sequence>
<feature type="transmembrane region" description="Helical" evidence="1">
    <location>
        <begin position="92"/>
        <end position="111"/>
    </location>
</feature>
<evidence type="ECO:0000313" key="2">
    <source>
        <dbReference type="EMBL" id="ANP71655.1"/>
    </source>
</evidence>
<evidence type="ECO:0000256" key="1">
    <source>
        <dbReference type="SAM" id="Phobius"/>
    </source>
</evidence>
<protein>
    <submittedName>
        <fullName evidence="2">Putative integral membrane protein</fullName>
    </submittedName>
</protein>